<organism evidence="2 3">
    <name type="scientific">Gonapodya prolifera (strain JEL478)</name>
    <name type="common">Monoblepharis prolifera</name>
    <dbReference type="NCBI Taxonomy" id="1344416"/>
    <lineage>
        <taxon>Eukaryota</taxon>
        <taxon>Fungi</taxon>
        <taxon>Fungi incertae sedis</taxon>
        <taxon>Chytridiomycota</taxon>
        <taxon>Chytridiomycota incertae sedis</taxon>
        <taxon>Monoblepharidomycetes</taxon>
        <taxon>Monoblepharidales</taxon>
        <taxon>Gonapodyaceae</taxon>
        <taxon>Gonapodya</taxon>
    </lineage>
</organism>
<sequence>MTPAPLETPGQGDAPIPTFRTFRVSHFIDLDEDRSLLQEKAGLSTAIPLEAAFKADEVRIVDVAWWHPWFDGPRQWPFVWNGIPCDIDVINPGEAYKSRVGVCLIIRVHDMTDGVGEQVLTEIGAELSARWKDADRQESKTAVHRAVKGCSGYNWDLLVSRDSRQLDTVYLDKVQKERLVKGLKFFLANKAMYDRTGVTWKRIHLLHGAPGTGRTSICHDIARLSITGDLKATILETLLRYMPNKSFLLLEDVDALFANRESKTKVDFSTLINALDGIATKKGFVVFMTTNHLDKLDPALIRPGRVDFCREVGLPSREAVLEALQRLAPEYASEHAEFADRFAKGLTIAAIQKHVFDCLVEFL</sequence>
<dbReference type="PANTHER" id="PTHR23070">
    <property type="entry name" value="BCS1 AAA-TYPE ATPASE"/>
    <property type="match status" value="1"/>
</dbReference>
<accession>A0A139A1H6</accession>
<dbReference type="OrthoDB" id="10251412at2759"/>
<evidence type="ECO:0000313" key="2">
    <source>
        <dbReference type="EMBL" id="KXS10589.1"/>
    </source>
</evidence>
<dbReference type="GO" id="GO:0005524">
    <property type="term" value="F:ATP binding"/>
    <property type="evidence" value="ECO:0007669"/>
    <property type="project" value="InterPro"/>
</dbReference>
<keyword evidence="2" id="KW-0378">Hydrolase</keyword>
<dbReference type="InterPro" id="IPR050747">
    <property type="entry name" value="Mitochondrial_chaperone_BCS1"/>
</dbReference>
<dbReference type="AlphaFoldDB" id="A0A139A1H6"/>
<name>A0A139A1H6_GONPJ</name>
<evidence type="ECO:0000259" key="1">
    <source>
        <dbReference type="Pfam" id="PF00004"/>
    </source>
</evidence>
<dbReference type="EMBL" id="KQ965820">
    <property type="protein sequence ID" value="KXS10589.1"/>
    <property type="molecule type" value="Genomic_DNA"/>
</dbReference>
<proteinExistence type="predicted"/>
<dbReference type="InterPro" id="IPR003959">
    <property type="entry name" value="ATPase_AAA_core"/>
</dbReference>
<reference evidence="2 3" key="1">
    <citation type="journal article" date="2015" name="Genome Biol. Evol.">
        <title>Phylogenomic analyses indicate that early fungi evolved digesting cell walls of algal ancestors of land plants.</title>
        <authorList>
            <person name="Chang Y."/>
            <person name="Wang S."/>
            <person name="Sekimoto S."/>
            <person name="Aerts A.L."/>
            <person name="Choi C."/>
            <person name="Clum A."/>
            <person name="LaButti K.M."/>
            <person name="Lindquist E.A."/>
            <person name="Yee Ngan C."/>
            <person name="Ohm R.A."/>
            <person name="Salamov A.A."/>
            <person name="Grigoriev I.V."/>
            <person name="Spatafora J.W."/>
            <person name="Berbee M.L."/>
        </authorList>
    </citation>
    <scope>NUCLEOTIDE SEQUENCE [LARGE SCALE GENOMIC DNA]</scope>
    <source>
        <strain evidence="2 3">JEL478</strain>
    </source>
</reference>
<dbReference type="Gene3D" id="3.40.50.300">
    <property type="entry name" value="P-loop containing nucleotide triphosphate hydrolases"/>
    <property type="match status" value="1"/>
</dbReference>
<dbReference type="Proteomes" id="UP000070544">
    <property type="component" value="Unassembled WGS sequence"/>
</dbReference>
<dbReference type="SUPFAM" id="SSF52540">
    <property type="entry name" value="P-loop containing nucleoside triphosphate hydrolases"/>
    <property type="match status" value="1"/>
</dbReference>
<dbReference type="Pfam" id="PF00004">
    <property type="entry name" value="AAA"/>
    <property type="match status" value="1"/>
</dbReference>
<feature type="domain" description="ATPase AAA-type core" evidence="1">
    <location>
        <begin position="205"/>
        <end position="313"/>
    </location>
</feature>
<dbReference type="InterPro" id="IPR027417">
    <property type="entry name" value="P-loop_NTPase"/>
</dbReference>
<dbReference type="GO" id="GO:0016887">
    <property type="term" value="F:ATP hydrolysis activity"/>
    <property type="evidence" value="ECO:0007669"/>
    <property type="project" value="InterPro"/>
</dbReference>
<protein>
    <submittedName>
        <fullName evidence="2">p-loop containing nucleoside triphosphate hydrolase protein</fullName>
    </submittedName>
</protein>
<gene>
    <name evidence="2" type="ORF">M427DRAFT_139202</name>
</gene>
<dbReference type="STRING" id="1344416.A0A139A1H6"/>
<keyword evidence="3" id="KW-1185">Reference proteome</keyword>
<evidence type="ECO:0000313" key="3">
    <source>
        <dbReference type="Proteomes" id="UP000070544"/>
    </source>
</evidence>